<dbReference type="GO" id="GO:0000978">
    <property type="term" value="F:RNA polymerase II cis-regulatory region sequence-specific DNA binding"/>
    <property type="evidence" value="ECO:0007669"/>
    <property type="project" value="TreeGrafter"/>
</dbReference>
<feature type="region of interest" description="Disordered" evidence="4">
    <location>
        <begin position="156"/>
        <end position="186"/>
    </location>
</feature>
<dbReference type="PANTHER" id="PTHR45789:SF2">
    <property type="entry name" value="FI18025P1"/>
    <property type="match status" value="1"/>
</dbReference>
<evidence type="ECO:0000259" key="5">
    <source>
        <dbReference type="PROSITE" id="PS50118"/>
    </source>
</evidence>
<sequence>MARSKKNEDHIPRPPNAFMLYRSDKNRELNVLKQSGAVLLFGSGSDNQVNRSQYIGKLWNNEGDDIRKVYHRKAVVAAEEHRRRYPHYKYRPVRKTRTPNKPAGHNESIKDETFPLQLGIPDGSQESHNSLESWDSGLTSDLPAHALHVLRDYDSHSYGSSSFPPQDHPKSYDPTQNSQDGSNRTDESLYPAYALQQHTSQIPLLQSYEKHGTQSNLEAGRVWEQDTLDVQDGRIGGRDAIPTYPSVLHPYSQVHSPNTGNLESRTASMAPYGPSLAREDSCEDIEDLEFTPRLRGSQNEVPSVLATL</sequence>
<name>A0A4V3XAN2_9APHY</name>
<dbReference type="AlphaFoldDB" id="A0A4V3XAN2"/>
<accession>A0A4V3XAN2</accession>
<dbReference type="Gene3D" id="1.10.30.10">
    <property type="entry name" value="High mobility group box domain"/>
    <property type="match status" value="1"/>
</dbReference>
<feature type="compositionally biased region" description="Polar residues" evidence="4">
    <location>
        <begin position="256"/>
        <end position="267"/>
    </location>
</feature>
<dbReference type="PANTHER" id="PTHR45789">
    <property type="entry name" value="FI18025P1"/>
    <property type="match status" value="1"/>
</dbReference>
<evidence type="ECO:0000256" key="1">
    <source>
        <dbReference type="ARBA" id="ARBA00023125"/>
    </source>
</evidence>
<dbReference type="InterPro" id="IPR009071">
    <property type="entry name" value="HMG_box_dom"/>
</dbReference>
<feature type="compositionally biased region" description="Polar residues" evidence="4">
    <location>
        <begin position="124"/>
        <end position="135"/>
    </location>
</feature>
<feature type="region of interest" description="Disordered" evidence="4">
    <location>
        <begin position="89"/>
        <end position="135"/>
    </location>
</feature>
<dbReference type="InterPro" id="IPR036910">
    <property type="entry name" value="HMG_box_dom_sf"/>
</dbReference>
<feature type="DNA-binding region" description="HMG box" evidence="3">
    <location>
        <begin position="11"/>
        <end position="89"/>
    </location>
</feature>
<keyword evidence="1 3" id="KW-0238">DNA-binding</keyword>
<evidence type="ECO:0000256" key="3">
    <source>
        <dbReference type="PROSITE-ProRule" id="PRU00267"/>
    </source>
</evidence>
<evidence type="ECO:0000256" key="2">
    <source>
        <dbReference type="ARBA" id="ARBA00023242"/>
    </source>
</evidence>
<protein>
    <recommendedName>
        <fullName evidence="5">HMG box domain-containing protein</fullName>
    </recommendedName>
</protein>
<dbReference type="CDD" id="cd01389">
    <property type="entry name" value="HMG-box_ROX1-like"/>
    <property type="match status" value="1"/>
</dbReference>
<dbReference type="GO" id="GO:0005634">
    <property type="term" value="C:nucleus"/>
    <property type="evidence" value="ECO:0007669"/>
    <property type="project" value="UniProtKB-UniRule"/>
</dbReference>
<evidence type="ECO:0000256" key="4">
    <source>
        <dbReference type="SAM" id="MobiDB-lite"/>
    </source>
</evidence>
<evidence type="ECO:0000313" key="6">
    <source>
        <dbReference type="EMBL" id="THG98762.1"/>
    </source>
</evidence>
<organism evidence="6 7">
    <name type="scientific">Hermanssonia centrifuga</name>
    <dbReference type="NCBI Taxonomy" id="98765"/>
    <lineage>
        <taxon>Eukaryota</taxon>
        <taxon>Fungi</taxon>
        <taxon>Dikarya</taxon>
        <taxon>Basidiomycota</taxon>
        <taxon>Agaricomycotina</taxon>
        <taxon>Agaricomycetes</taxon>
        <taxon>Polyporales</taxon>
        <taxon>Meruliaceae</taxon>
        <taxon>Hermanssonia</taxon>
    </lineage>
</organism>
<feature type="compositionally biased region" description="Polar residues" evidence="4">
    <location>
        <begin position="173"/>
        <end position="182"/>
    </location>
</feature>
<feature type="domain" description="HMG box" evidence="5">
    <location>
        <begin position="11"/>
        <end position="89"/>
    </location>
</feature>
<keyword evidence="2 3" id="KW-0539">Nucleus</keyword>
<dbReference type="PROSITE" id="PS50118">
    <property type="entry name" value="HMG_BOX_2"/>
    <property type="match status" value="1"/>
</dbReference>
<dbReference type="Proteomes" id="UP000309038">
    <property type="component" value="Unassembled WGS sequence"/>
</dbReference>
<dbReference type="SUPFAM" id="SSF47095">
    <property type="entry name" value="HMG-box"/>
    <property type="match status" value="1"/>
</dbReference>
<comment type="caution">
    <text evidence="6">The sequence shown here is derived from an EMBL/GenBank/DDBJ whole genome shotgun (WGS) entry which is preliminary data.</text>
</comment>
<keyword evidence="7" id="KW-1185">Reference proteome</keyword>
<evidence type="ECO:0000313" key="7">
    <source>
        <dbReference type="Proteomes" id="UP000309038"/>
    </source>
</evidence>
<dbReference type="EMBL" id="SGPJ01000105">
    <property type="protein sequence ID" value="THG98762.1"/>
    <property type="molecule type" value="Genomic_DNA"/>
</dbReference>
<dbReference type="InterPro" id="IPR051356">
    <property type="entry name" value="SOX/SOX-like_TF"/>
</dbReference>
<dbReference type="SMART" id="SM00398">
    <property type="entry name" value="HMG"/>
    <property type="match status" value="1"/>
</dbReference>
<feature type="region of interest" description="Disordered" evidence="4">
    <location>
        <begin position="256"/>
        <end position="277"/>
    </location>
</feature>
<proteinExistence type="predicted"/>
<dbReference type="GO" id="GO:0000981">
    <property type="term" value="F:DNA-binding transcription factor activity, RNA polymerase II-specific"/>
    <property type="evidence" value="ECO:0007669"/>
    <property type="project" value="TreeGrafter"/>
</dbReference>
<gene>
    <name evidence="6" type="ORF">EW026_g3489</name>
</gene>
<reference evidence="6 7" key="1">
    <citation type="submission" date="2019-02" db="EMBL/GenBank/DDBJ databases">
        <title>Genome sequencing of the rare red list fungi Phlebia centrifuga.</title>
        <authorList>
            <person name="Buettner E."/>
            <person name="Kellner H."/>
        </authorList>
    </citation>
    <scope>NUCLEOTIDE SEQUENCE [LARGE SCALE GENOMIC DNA]</scope>
    <source>
        <strain evidence="6 7">DSM 108282</strain>
    </source>
</reference>
<feature type="compositionally biased region" description="Basic residues" evidence="4">
    <location>
        <begin position="89"/>
        <end position="98"/>
    </location>
</feature>